<dbReference type="Pfam" id="PF00126">
    <property type="entry name" value="HTH_1"/>
    <property type="match status" value="1"/>
</dbReference>
<gene>
    <name evidence="6" type="ORF">SAMN05421548_102129</name>
</gene>
<evidence type="ECO:0000313" key="7">
    <source>
        <dbReference type="Proteomes" id="UP000198908"/>
    </source>
</evidence>
<dbReference type="InterPro" id="IPR058163">
    <property type="entry name" value="LysR-type_TF_proteobact-type"/>
</dbReference>
<dbReference type="InterPro" id="IPR036390">
    <property type="entry name" value="WH_DNA-bd_sf"/>
</dbReference>
<dbReference type="GO" id="GO:0043565">
    <property type="term" value="F:sequence-specific DNA binding"/>
    <property type="evidence" value="ECO:0007669"/>
    <property type="project" value="TreeGrafter"/>
</dbReference>
<dbReference type="PANTHER" id="PTHR30537:SF21">
    <property type="entry name" value="HTH-TYPE TRANSCRIPTIONAL REGULATOR SINR-RELATED"/>
    <property type="match status" value="1"/>
</dbReference>
<dbReference type="InterPro" id="IPR005119">
    <property type="entry name" value="LysR_subst-bd"/>
</dbReference>
<dbReference type="Proteomes" id="UP000198908">
    <property type="component" value="Unassembled WGS sequence"/>
</dbReference>
<organism evidence="6 7">
    <name type="scientific">Paraburkholderia lycopersici</name>
    <dbReference type="NCBI Taxonomy" id="416944"/>
    <lineage>
        <taxon>Bacteria</taxon>
        <taxon>Pseudomonadati</taxon>
        <taxon>Pseudomonadota</taxon>
        <taxon>Betaproteobacteria</taxon>
        <taxon>Burkholderiales</taxon>
        <taxon>Burkholderiaceae</taxon>
        <taxon>Paraburkholderia</taxon>
    </lineage>
</organism>
<dbReference type="CDD" id="cd08422">
    <property type="entry name" value="PBP2_CrgA_like"/>
    <property type="match status" value="1"/>
</dbReference>
<reference evidence="7" key="1">
    <citation type="submission" date="2016-09" db="EMBL/GenBank/DDBJ databases">
        <authorList>
            <person name="Varghese N."/>
            <person name="Submissions S."/>
        </authorList>
    </citation>
    <scope>NUCLEOTIDE SEQUENCE [LARGE SCALE GENOMIC DNA]</scope>
    <source>
        <strain evidence="7">TNe-862</strain>
    </source>
</reference>
<accession>A0A1G6HB09</accession>
<name>A0A1G6HB09_9BURK</name>
<keyword evidence="3 6" id="KW-0238">DNA-binding</keyword>
<dbReference type="PANTHER" id="PTHR30537">
    <property type="entry name" value="HTH-TYPE TRANSCRIPTIONAL REGULATOR"/>
    <property type="match status" value="1"/>
</dbReference>
<dbReference type="EMBL" id="FMYQ01000002">
    <property type="protein sequence ID" value="SDB91472.1"/>
    <property type="molecule type" value="Genomic_DNA"/>
</dbReference>
<dbReference type="FunFam" id="1.10.10.10:FF:000001">
    <property type="entry name" value="LysR family transcriptional regulator"/>
    <property type="match status" value="1"/>
</dbReference>
<dbReference type="GO" id="GO:0006351">
    <property type="term" value="P:DNA-templated transcription"/>
    <property type="evidence" value="ECO:0007669"/>
    <property type="project" value="TreeGrafter"/>
</dbReference>
<dbReference type="SUPFAM" id="SSF53850">
    <property type="entry name" value="Periplasmic binding protein-like II"/>
    <property type="match status" value="1"/>
</dbReference>
<keyword evidence="4" id="KW-0804">Transcription</keyword>
<evidence type="ECO:0000256" key="3">
    <source>
        <dbReference type="ARBA" id="ARBA00023125"/>
    </source>
</evidence>
<dbReference type="STRING" id="416944.SAMN05421548_102129"/>
<protein>
    <submittedName>
        <fullName evidence="6">DNA-binding transcriptional regulator, LysR family</fullName>
    </submittedName>
</protein>
<evidence type="ECO:0000259" key="5">
    <source>
        <dbReference type="PROSITE" id="PS50931"/>
    </source>
</evidence>
<evidence type="ECO:0000256" key="4">
    <source>
        <dbReference type="ARBA" id="ARBA00023163"/>
    </source>
</evidence>
<feature type="domain" description="HTH lysR-type" evidence="5">
    <location>
        <begin position="2"/>
        <end position="59"/>
    </location>
</feature>
<dbReference type="Gene3D" id="3.40.190.290">
    <property type="match status" value="1"/>
</dbReference>
<dbReference type="OrthoDB" id="9786526at2"/>
<keyword evidence="7" id="KW-1185">Reference proteome</keyword>
<dbReference type="SUPFAM" id="SSF46785">
    <property type="entry name" value="Winged helix' DNA-binding domain"/>
    <property type="match status" value="1"/>
</dbReference>
<evidence type="ECO:0000256" key="1">
    <source>
        <dbReference type="ARBA" id="ARBA00009437"/>
    </source>
</evidence>
<sequence length="299" mass="32455">MIRLEDLVIFISAADNGSLSAAARQLDLTPAVASVGLKRLEAELGTRLLARSTRSLRLTPDGERYLDYARNVMEQVEAGQNAVVRGRMTIGGTVSLSIPSDLGRSVLMLWLDEFQAQHPAVSFQVHIGDHVTDMFRSPVAVAIRYGVPEDSALVALPLAPANRRVLCGAPAYFARHGKPVSPADLSRHNCLRFALSGVLHDRWTFFGGGDAAVVRVHGDRSSDDGELVRRWAVAGHGLAYKSRLDVLADIRAGRLETALDAFQGEDAPLHLVCAHRTMLSPTVNALCDLLRDRIAAYFG</sequence>
<keyword evidence="2" id="KW-0805">Transcription regulation</keyword>
<dbReference type="Pfam" id="PF03466">
    <property type="entry name" value="LysR_substrate"/>
    <property type="match status" value="1"/>
</dbReference>
<dbReference type="InterPro" id="IPR000847">
    <property type="entry name" value="LysR_HTH_N"/>
</dbReference>
<evidence type="ECO:0000313" key="6">
    <source>
        <dbReference type="EMBL" id="SDB91472.1"/>
    </source>
</evidence>
<dbReference type="FunFam" id="3.40.190.290:FF:000001">
    <property type="entry name" value="Transcriptional regulator, LysR family"/>
    <property type="match status" value="1"/>
</dbReference>
<comment type="similarity">
    <text evidence="1">Belongs to the LysR transcriptional regulatory family.</text>
</comment>
<dbReference type="PROSITE" id="PS50931">
    <property type="entry name" value="HTH_LYSR"/>
    <property type="match status" value="1"/>
</dbReference>
<dbReference type="AlphaFoldDB" id="A0A1G6HB09"/>
<evidence type="ECO:0000256" key="2">
    <source>
        <dbReference type="ARBA" id="ARBA00023015"/>
    </source>
</evidence>
<proteinExistence type="inferred from homology"/>
<dbReference type="GO" id="GO:0003700">
    <property type="term" value="F:DNA-binding transcription factor activity"/>
    <property type="evidence" value="ECO:0007669"/>
    <property type="project" value="InterPro"/>
</dbReference>
<dbReference type="RefSeq" id="WP_091994522.1">
    <property type="nucleotide sequence ID" value="NZ_FMYQ01000002.1"/>
</dbReference>
<dbReference type="InterPro" id="IPR036388">
    <property type="entry name" value="WH-like_DNA-bd_sf"/>
</dbReference>
<dbReference type="Gene3D" id="1.10.10.10">
    <property type="entry name" value="Winged helix-like DNA-binding domain superfamily/Winged helix DNA-binding domain"/>
    <property type="match status" value="1"/>
</dbReference>